<evidence type="ECO:0000313" key="4">
    <source>
        <dbReference type="Proteomes" id="UP001287356"/>
    </source>
</evidence>
<keyword evidence="4" id="KW-1185">Reference proteome</keyword>
<feature type="chain" id="PRO_5042256255" evidence="2">
    <location>
        <begin position="21"/>
        <end position="345"/>
    </location>
</feature>
<evidence type="ECO:0000313" key="3">
    <source>
        <dbReference type="EMBL" id="KAK3358639.1"/>
    </source>
</evidence>
<accession>A0AAE0JS09</accession>
<dbReference type="AlphaFoldDB" id="A0AAE0JS09"/>
<feature type="transmembrane region" description="Helical" evidence="1">
    <location>
        <begin position="327"/>
        <end position="344"/>
    </location>
</feature>
<dbReference type="Proteomes" id="UP001287356">
    <property type="component" value="Unassembled WGS sequence"/>
</dbReference>
<keyword evidence="1" id="KW-0812">Transmembrane</keyword>
<keyword evidence="1" id="KW-0472">Membrane</keyword>
<dbReference type="EMBL" id="JAULSN010000015">
    <property type="protein sequence ID" value="KAK3358639.1"/>
    <property type="molecule type" value="Genomic_DNA"/>
</dbReference>
<keyword evidence="2" id="KW-0732">Signal</keyword>
<evidence type="ECO:0000256" key="2">
    <source>
        <dbReference type="SAM" id="SignalP"/>
    </source>
</evidence>
<keyword evidence="1" id="KW-1133">Transmembrane helix</keyword>
<name>A0AAE0JS09_9PEZI</name>
<proteinExistence type="predicted"/>
<protein>
    <submittedName>
        <fullName evidence="3">Uncharacterized protein</fullName>
    </submittedName>
</protein>
<sequence length="345" mass="35355">MGRRQRLILSVLVGAHCAAALFEEFVDVKVIETIVRAAAPAPAPALAETATALSTSIATAFLGDDEVGRQACSTAFGVVDKCSSEGFLAATADQTSAAKCFCCYSSTFLTSQYRRCASSIFYSAPGESEAYTTAAVLYSICSDVGRRFCSAPTLPTAPPIVITQSSRARGTPSACLAILDIVSSCGSAIPNPQTADSEQLASCFCYTHGTYTTALETLASSCAPWASSQGGAGDYSFILALESFCERHPPRTSNLLPTSGFSSGTLPTATSTDVGNWNTLISGSSSASSTPSANSSSTSSSSASRVTALTTTITSGLAPPGAAPASLIVWLANAGAFVLSFFFLV</sequence>
<organism evidence="3 4">
    <name type="scientific">Lasiosphaeria ovina</name>
    <dbReference type="NCBI Taxonomy" id="92902"/>
    <lineage>
        <taxon>Eukaryota</taxon>
        <taxon>Fungi</taxon>
        <taxon>Dikarya</taxon>
        <taxon>Ascomycota</taxon>
        <taxon>Pezizomycotina</taxon>
        <taxon>Sordariomycetes</taxon>
        <taxon>Sordariomycetidae</taxon>
        <taxon>Sordariales</taxon>
        <taxon>Lasiosphaeriaceae</taxon>
        <taxon>Lasiosphaeria</taxon>
    </lineage>
</organism>
<evidence type="ECO:0000256" key="1">
    <source>
        <dbReference type="SAM" id="Phobius"/>
    </source>
</evidence>
<reference evidence="3" key="1">
    <citation type="journal article" date="2023" name="Mol. Phylogenet. Evol.">
        <title>Genome-scale phylogeny and comparative genomics of the fungal order Sordariales.</title>
        <authorList>
            <person name="Hensen N."/>
            <person name="Bonometti L."/>
            <person name="Westerberg I."/>
            <person name="Brannstrom I.O."/>
            <person name="Guillou S."/>
            <person name="Cros-Aarteil S."/>
            <person name="Calhoun S."/>
            <person name="Haridas S."/>
            <person name="Kuo A."/>
            <person name="Mondo S."/>
            <person name="Pangilinan J."/>
            <person name="Riley R."/>
            <person name="LaButti K."/>
            <person name="Andreopoulos B."/>
            <person name="Lipzen A."/>
            <person name="Chen C."/>
            <person name="Yan M."/>
            <person name="Daum C."/>
            <person name="Ng V."/>
            <person name="Clum A."/>
            <person name="Steindorff A."/>
            <person name="Ohm R.A."/>
            <person name="Martin F."/>
            <person name="Silar P."/>
            <person name="Natvig D.O."/>
            <person name="Lalanne C."/>
            <person name="Gautier V."/>
            <person name="Ament-Velasquez S.L."/>
            <person name="Kruys A."/>
            <person name="Hutchinson M.I."/>
            <person name="Powell A.J."/>
            <person name="Barry K."/>
            <person name="Miller A.N."/>
            <person name="Grigoriev I.V."/>
            <person name="Debuchy R."/>
            <person name="Gladieux P."/>
            <person name="Hiltunen Thoren M."/>
            <person name="Johannesson H."/>
        </authorList>
    </citation>
    <scope>NUCLEOTIDE SEQUENCE</scope>
    <source>
        <strain evidence="3">CBS 958.72</strain>
    </source>
</reference>
<gene>
    <name evidence="3" type="ORF">B0T24DRAFT_685447</name>
</gene>
<feature type="signal peptide" evidence="2">
    <location>
        <begin position="1"/>
        <end position="20"/>
    </location>
</feature>
<reference evidence="3" key="2">
    <citation type="submission" date="2023-06" db="EMBL/GenBank/DDBJ databases">
        <authorList>
            <consortium name="Lawrence Berkeley National Laboratory"/>
            <person name="Haridas S."/>
            <person name="Hensen N."/>
            <person name="Bonometti L."/>
            <person name="Westerberg I."/>
            <person name="Brannstrom I.O."/>
            <person name="Guillou S."/>
            <person name="Cros-Aarteil S."/>
            <person name="Calhoun S."/>
            <person name="Kuo A."/>
            <person name="Mondo S."/>
            <person name="Pangilinan J."/>
            <person name="Riley R."/>
            <person name="Labutti K."/>
            <person name="Andreopoulos B."/>
            <person name="Lipzen A."/>
            <person name="Chen C."/>
            <person name="Yanf M."/>
            <person name="Daum C."/>
            <person name="Ng V."/>
            <person name="Clum A."/>
            <person name="Steindorff A."/>
            <person name="Ohm R."/>
            <person name="Martin F."/>
            <person name="Silar P."/>
            <person name="Natvig D."/>
            <person name="Lalanne C."/>
            <person name="Gautier V."/>
            <person name="Ament-Velasquez S.L."/>
            <person name="Kruys A."/>
            <person name="Hutchinson M.I."/>
            <person name="Powell A.J."/>
            <person name="Barry K."/>
            <person name="Miller A.N."/>
            <person name="Grigoriev I.V."/>
            <person name="Debuchy R."/>
            <person name="Gladieux P."/>
            <person name="Thoren M.H."/>
            <person name="Johannesson H."/>
        </authorList>
    </citation>
    <scope>NUCLEOTIDE SEQUENCE</scope>
    <source>
        <strain evidence="3">CBS 958.72</strain>
    </source>
</reference>
<comment type="caution">
    <text evidence="3">The sequence shown here is derived from an EMBL/GenBank/DDBJ whole genome shotgun (WGS) entry which is preliminary data.</text>
</comment>